<organism evidence="9 10">
    <name type="scientific">Burkholderia thailandensis</name>
    <dbReference type="NCBI Taxonomy" id="57975"/>
    <lineage>
        <taxon>Bacteria</taxon>
        <taxon>Pseudomonadati</taxon>
        <taxon>Pseudomonadota</taxon>
        <taxon>Betaproteobacteria</taxon>
        <taxon>Burkholderiales</taxon>
        <taxon>Burkholderiaceae</taxon>
        <taxon>Burkholderia</taxon>
        <taxon>pseudomallei group</taxon>
    </lineage>
</organism>
<evidence type="ECO:0000256" key="7">
    <source>
        <dbReference type="SAM" id="MobiDB-lite"/>
    </source>
</evidence>
<evidence type="ECO:0000313" key="9">
    <source>
        <dbReference type="EMBL" id="MDW9253023.1"/>
    </source>
</evidence>
<evidence type="ECO:0000313" key="10">
    <source>
        <dbReference type="Proteomes" id="UP001272137"/>
    </source>
</evidence>
<gene>
    <name evidence="9" type="ORF">C7S16_6885</name>
</gene>
<comment type="catalytic activity">
    <reaction evidence="1">
        <text>a 1,2-diacyl-sn-glycero-3-phosphocholine + H2O = a 1,2-diacyl-sn-glycero-3-phosphate + choline + H(+)</text>
        <dbReference type="Rhea" id="RHEA:14445"/>
        <dbReference type="ChEBI" id="CHEBI:15354"/>
        <dbReference type="ChEBI" id="CHEBI:15377"/>
        <dbReference type="ChEBI" id="CHEBI:15378"/>
        <dbReference type="ChEBI" id="CHEBI:57643"/>
        <dbReference type="ChEBI" id="CHEBI:58608"/>
        <dbReference type="EC" id="3.1.4.4"/>
    </reaction>
</comment>
<feature type="region of interest" description="Disordered" evidence="7">
    <location>
        <begin position="583"/>
        <end position="603"/>
    </location>
</feature>
<proteinExistence type="inferred from homology"/>
<evidence type="ECO:0000256" key="3">
    <source>
        <dbReference type="ARBA" id="ARBA00012027"/>
    </source>
</evidence>
<dbReference type="Gene3D" id="3.30.870.10">
    <property type="entry name" value="Endonuclease Chain A"/>
    <property type="match status" value="2"/>
</dbReference>
<dbReference type="AlphaFoldDB" id="A0AAW9CVI1"/>
<evidence type="ECO:0000256" key="5">
    <source>
        <dbReference type="ARBA" id="ARBA00022963"/>
    </source>
</evidence>
<dbReference type="PROSITE" id="PS50035">
    <property type="entry name" value="PLD"/>
    <property type="match status" value="2"/>
</dbReference>
<evidence type="ECO:0000256" key="6">
    <source>
        <dbReference type="ARBA" id="ARBA00023098"/>
    </source>
</evidence>
<dbReference type="EMBL" id="QXCT01000001">
    <property type="protein sequence ID" value="MDW9253023.1"/>
    <property type="molecule type" value="Genomic_DNA"/>
</dbReference>
<name>A0AAW9CVI1_BURTH</name>
<evidence type="ECO:0000259" key="8">
    <source>
        <dbReference type="PROSITE" id="PS50035"/>
    </source>
</evidence>
<feature type="domain" description="PLD phosphodiesterase" evidence="8">
    <location>
        <begin position="478"/>
        <end position="509"/>
    </location>
</feature>
<sequence length="703" mass="75083">MSVSVRSYLSPTLVLLAFDWPDAQRRDDFLGFAIKRTPGFWSADGKTRAATSWLPNRLTFDGPAAHTQGDAPTDQAPIQKFMWWDARIDPPDRGRAFRYDVYPVVGTPASLRVLEADAGGCTVTLPAHVEGGVGTWFNRAVVSSQAFAKQVRALRLADGAAPSPDAARRLRTWLANDLEETFGLMLGADARRAVSAVYHLTDPLWAIPAFDAFGRAHGADALAIVYDAHETKRGSGEPPLPSPNQPAVEQLTGVATLAPRDKTRIMHDKFIVAGDEAGPARVLTGSANFTTEGITEQANVLHTFESAALAGLYNARARALASNPGVAETARLAPGWSEPVEVGTARVRVSFSPEPRGARTQIDTIVDAIRGARHSVVFCLFMPTDAALRDACFAAGDRGLMMFGLVNAISARGAQQADADRRDGKTLDAARLANLELYHRSRSNRDVIDAAYFSPATVPAGFEAELRLFPGEAPPPYPPVVVHHKFIVIDAEGANPIVYSGSANMSANSEHYNDENLLEIRDARVAGIYLAEFLRLYEHYRARALAIASRRGNGSGAGARRARTAGSRCSLIRGGRKILRRCQPGGEGADRARGAGGSALTSRGACVGSRMCIGVARGAFQRVSMRFTRERAASALVVALWRGPSGAGRGPFARSSRTDSMGSAMCGRGRPCDFGREWAAPDASGAAIPVGGPIRGCGRRTVA</sequence>
<keyword evidence="6" id="KW-0443">Lipid metabolism</keyword>
<reference evidence="9" key="1">
    <citation type="submission" date="2018-08" db="EMBL/GenBank/DDBJ databases">
        <title>Identification of Burkholderia cepacia strains that express a Burkholderia pseudomallei-like capsular polysaccharide.</title>
        <authorList>
            <person name="Burtnick M.N."/>
            <person name="Vongsouvath M."/>
            <person name="Newton P."/>
            <person name="Wuthiekanun V."/>
            <person name="Limmathurotsakul D."/>
            <person name="Brett P.J."/>
            <person name="Chantratita N."/>
            <person name="Dance D.A."/>
        </authorList>
    </citation>
    <scope>NUCLEOTIDE SEQUENCE</scope>
    <source>
        <strain evidence="9">SBXCC001</strain>
    </source>
</reference>
<dbReference type="CDD" id="cd09173">
    <property type="entry name" value="PLDc_Nuc_like_unchar1_2"/>
    <property type="match status" value="1"/>
</dbReference>
<dbReference type="InterPro" id="IPR051406">
    <property type="entry name" value="PLD_domain"/>
</dbReference>
<evidence type="ECO:0000256" key="2">
    <source>
        <dbReference type="ARBA" id="ARBA00008664"/>
    </source>
</evidence>
<keyword evidence="5" id="KW-0442">Lipid degradation</keyword>
<dbReference type="GO" id="GO:0016042">
    <property type="term" value="P:lipid catabolic process"/>
    <property type="evidence" value="ECO:0007669"/>
    <property type="project" value="UniProtKB-KW"/>
</dbReference>
<dbReference type="GO" id="GO:0004630">
    <property type="term" value="F:phospholipase D activity"/>
    <property type="evidence" value="ECO:0007669"/>
    <property type="project" value="UniProtKB-EC"/>
</dbReference>
<evidence type="ECO:0000256" key="4">
    <source>
        <dbReference type="ARBA" id="ARBA00022801"/>
    </source>
</evidence>
<evidence type="ECO:0000256" key="1">
    <source>
        <dbReference type="ARBA" id="ARBA00000798"/>
    </source>
</evidence>
<dbReference type="InterPro" id="IPR025202">
    <property type="entry name" value="PLD-like_dom"/>
</dbReference>
<comment type="caution">
    <text evidence="9">The sequence shown here is derived from an EMBL/GenBank/DDBJ whole genome shotgun (WGS) entry which is preliminary data.</text>
</comment>
<dbReference type="Pfam" id="PF13091">
    <property type="entry name" value="PLDc_2"/>
    <property type="match status" value="1"/>
</dbReference>
<accession>A0AAW9CVI1</accession>
<dbReference type="SMART" id="SM00155">
    <property type="entry name" value="PLDc"/>
    <property type="match status" value="2"/>
</dbReference>
<feature type="domain" description="PLD phosphodiesterase" evidence="8">
    <location>
        <begin position="262"/>
        <end position="293"/>
    </location>
</feature>
<dbReference type="InterPro" id="IPR001736">
    <property type="entry name" value="PLipase_D/transphosphatidylase"/>
</dbReference>
<dbReference type="GO" id="GO:0016891">
    <property type="term" value="F:RNA endonuclease activity producing 5'-phosphomonoesters, hydrolytic mechanism"/>
    <property type="evidence" value="ECO:0007669"/>
    <property type="project" value="TreeGrafter"/>
</dbReference>
<protein>
    <recommendedName>
        <fullName evidence="3">phospholipase D</fullName>
        <ecNumber evidence="3">3.1.4.4</ecNumber>
    </recommendedName>
</protein>
<comment type="similarity">
    <text evidence="2">Belongs to the phospholipase D family.</text>
</comment>
<dbReference type="PANTHER" id="PTHR43856">
    <property type="entry name" value="CARDIOLIPIN HYDROLASE"/>
    <property type="match status" value="1"/>
</dbReference>
<dbReference type="GO" id="GO:0006793">
    <property type="term" value="P:phosphorus metabolic process"/>
    <property type="evidence" value="ECO:0007669"/>
    <property type="project" value="UniProtKB-ARBA"/>
</dbReference>
<keyword evidence="4" id="KW-0378">Hydrolase</keyword>
<dbReference type="Proteomes" id="UP001272137">
    <property type="component" value="Unassembled WGS sequence"/>
</dbReference>
<dbReference type="PANTHER" id="PTHR43856:SF1">
    <property type="entry name" value="MITOCHONDRIAL CARDIOLIPIN HYDROLASE"/>
    <property type="match status" value="1"/>
</dbReference>
<dbReference type="EC" id="3.1.4.4" evidence="3"/>
<dbReference type="SUPFAM" id="SSF56024">
    <property type="entry name" value="Phospholipase D/nuclease"/>
    <property type="match status" value="1"/>
</dbReference>